<evidence type="ECO:0008006" key="5">
    <source>
        <dbReference type="Google" id="ProtNLM"/>
    </source>
</evidence>
<proteinExistence type="predicted"/>
<dbReference type="EMBL" id="QKYT01000793">
    <property type="protein sequence ID" value="RIA81463.1"/>
    <property type="molecule type" value="Genomic_DNA"/>
</dbReference>
<dbReference type="STRING" id="658196.A0A397S4X9"/>
<keyword evidence="2" id="KW-0732">Signal</keyword>
<dbReference type="AlphaFoldDB" id="A0A397S4X9"/>
<feature type="signal peptide" evidence="2">
    <location>
        <begin position="1"/>
        <end position="19"/>
    </location>
</feature>
<evidence type="ECO:0000313" key="4">
    <source>
        <dbReference type="Proteomes" id="UP000265703"/>
    </source>
</evidence>
<dbReference type="Proteomes" id="UP000265703">
    <property type="component" value="Unassembled WGS sequence"/>
</dbReference>
<accession>A0A397S4X9</accession>
<evidence type="ECO:0000313" key="3">
    <source>
        <dbReference type="EMBL" id="RIA81463.1"/>
    </source>
</evidence>
<reference evidence="3 4" key="1">
    <citation type="submission" date="2018-06" db="EMBL/GenBank/DDBJ databases">
        <title>Comparative genomics reveals the genomic features of Rhizophagus irregularis, R. cerebriforme, R. diaphanum and Gigaspora rosea, and their symbiotic lifestyle signature.</title>
        <authorList>
            <person name="Morin E."/>
            <person name="San Clemente H."/>
            <person name="Chen E.C.H."/>
            <person name="De La Providencia I."/>
            <person name="Hainaut M."/>
            <person name="Kuo A."/>
            <person name="Kohler A."/>
            <person name="Murat C."/>
            <person name="Tang N."/>
            <person name="Roy S."/>
            <person name="Loubradou J."/>
            <person name="Henrissat B."/>
            <person name="Grigoriev I.V."/>
            <person name="Corradi N."/>
            <person name="Roux C."/>
            <person name="Martin F.M."/>
        </authorList>
    </citation>
    <scope>NUCLEOTIDE SEQUENCE [LARGE SCALE GENOMIC DNA]</scope>
    <source>
        <strain evidence="3 4">DAOM 227022</strain>
    </source>
</reference>
<comment type="caution">
    <text evidence="3">The sequence shown here is derived from an EMBL/GenBank/DDBJ whole genome shotgun (WGS) entry which is preliminary data.</text>
</comment>
<sequence length="189" mass="19638">MVRLITLTLFLAFISLVNAQLNMINTPSGDISQGATILVTWSLIGPTTLPGTLEVINKDTQNTTIISNNLDLNTKQLSWLVNVAPGTYNFALNDGSGNKFSGPFTVVIPPAPMPQAGPPQGPPQGAPQASPQGPVPKIPPAKRALPASTTATQPSQYQATSTPKTNAASSTKSGLLSLLGVAVIMIHFA</sequence>
<name>A0A397S4X9_9GLOM</name>
<gene>
    <name evidence="3" type="ORF">C1645_790385</name>
</gene>
<feature type="compositionally biased region" description="Pro residues" evidence="1">
    <location>
        <begin position="109"/>
        <end position="125"/>
    </location>
</feature>
<feature type="compositionally biased region" description="Polar residues" evidence="1">
    <location>
        <begin position="147"/>
        <end position="168"/>
    </location>
</feature>
<organism evidence="3 4">
    <name type="scientific">Glomus cerebriforme</name>
    <dbReference type="NCBI Taxonomy" id="658196"/>
    <lineage>
        <taxon>Eukaryota</taxon>
        <taxon>Fungi</taxon>
        <taxon>Fungi incertae sedis</taxon>
        <taxon>Mucoromycota</taxon>
        <taxon>Glomeromycotina</taxon>
        <taxon>Glomeromycetes</taxon>
        <taxon>Glomerales</taxon>
        <taxon>Glomeraceae</taxon>
        <taxon>Glomus</taxon>
    </lineage>
</organism>
<keyword evidence="4" id="KW-1185">Reference proteome</keyword>
<feature type="chain" id="PRO_5017315364" description="Ser-Thr-rich glycosyl-phosphatidyl-inositol-anchored membrane family-domain-containing protein" evidence="2">
    <location>
        <begin position="20"/>
        <end position="189"/>
    </location>
</feature>
<evidence type="ECO:0000256" key="1">
    <source>
        <dbReference type="SAM" id="MobiDB-lite"/>
    </source>
</evidence>
<evidence type="ECO:0000256" key="2">
    <source>
        <dbReference type="SAM" id="SignalP"/>
    </source>
</evidence>
<protein>
    <recommendedName>
        <fullName evidence="5">Ser-Thr-rich glycosyl-phosphatidyl-inositol-anchored membrane family-domain-containing protein</fullName>
    </recommendedName>
</protein>
<feature type="region of interest" description="Disordered" evidence="1">
    <location>
        <begin position="109"/>
        <end position="171"/>
    </location>
</feature>
<dbReference type="OrthoDB" id="2317675at2759"/>